<dbReference type="Proteomes" id="UP000663525">
    <property type="component" value="Chromosome"/>
</dbReference>
<dbReference type="InterPro" id="IPR036938">
    <property type="entry name" value="PAP2/HPO_sf"/>
</dbReference>
<dbReference type="PANTHER" id="PTHR14969">
    <property type="entry name" value="SPHINGOSINE-1-PHOSPHATE PHOSPHOHYDROLASE"/>
    <property type="match status" value="1"/>
</dbReference>
<protein>
    <submittedName>
        <fullName evidence="3">Membrane-associated phospholipid phosphatase</fullName>
    </submittedName>
</protein>
<dbReference type="PANTHER" id="PTHR14969:SF13">
    <property type="entry name" value="AT30094P"/>
    <property type="match status" value="1"/>
</dbReference>
<keyword evidence="1" id="KW-0812">Transmembrane</keyword>
<dbReference type="SUPFAM" id="SSF48317">
    <property type="entry name" value="Acid phosphatase/Vanadium-dependent haloperoxidase"/>
    <property type="match status" value="1"/>
</dbReference>
<keyword evidence="1" id="KW-0472">Membrane</keyword>
<dbReference type="InterPro" id="IPR000326">
    <property type="entry name" value="PAP2/HPO"/>
</dbReference>
<dbReference type="Pfam" id="PF01569">
    <property type="entry name" value="PAP2"/>
    <property type="match status" value="1"/>
</dbReference>
<dbReference type="Gene3D" id="1.20.144.10">
    <property type="entry name" value="Phosphatidic acid phosphatase type 2/haloperoxidase"/>
    <property type="match status" value="1"/>
</dbReference>
<dbReference type="EMBL" id="CP064787">
    <property type="protein sequence ID" value="QSG04643.1"/>
    <property type="molecule type" value="Genomic_DNA"/>
</dbReference>
<proteinExistence type="predicted"/>
<feature type="transmembrane region" description="Helical" evidence="1">
    <location>
        <begin position="37"/>
        <end position="57"/>
    </location>
</feature>
<dbReference type="AlphaFoldDB" id="A0A897MZX0"/>
<reference evidence="3" key="1">
    <citation type="submission" date="2020-11" db="EMBL/GenBank/DDBJ databases">
        <title>Carbohydrate-dependent, anaerobic sulfur respiration: A novel catabolism in halophilic archaea.</title>
        <authorList>
            <person name="Sorokin D.Y."/>
            <person name="Messina E."/>
            <person name="Smedile F."/>
            <person name="La Cono V."/>
            <person name="Hallsworth J.E."/>
            <person name="Yakimov M.M."/>
        </authorList>
    </citation>
    <scope>NUCLEOTIDE SEQUENCE</scope>
    <source>
        <strain evidence="3">HSR12-1</strain>
    </source>
</reference>
<feature type="transmembrane region" description="Helical" evidence="1">
    <location>
        <begin position="126"/>
        <end position="144"/>
    </location>
</feature>
<evidence type="ECO:0000259" key="2">
    <source>
        <dbReference type="SMART" id="SM00014"/>
    </source>
</evidence>
<evidence type="ECO:0000256" key="1">
    <source>
        <dbReference type="SAM" id="Phobius"/>
    </source>
</evidence>
<feature type="transmembrane region" description="Helical" evidence="1">
    <location>
        <begin position="63"/>
        <end position="84"/>
    </location>
</feature>
<dbReference type="GeneID" id="68853941"/>
<name>A0A897MZX0_9EURY</name>
<gene>
    <name evidence="3" type="primary">pgpB</name>
    <name evidence="3" type="ORF">HSR121_0287</name>
</gene>
<feature type="transmembrane region" description="Helical" evidence="1">
    <location>
        <begin position="150"/>
        <end position="168"/>
    </location>
</feature>
<dbReference type="RefSeq" id="WP_229114095.1">
    <property type="nucleotide sequence ID" value="NZ_CP064787.1"/>
</dbReference>
<sequence length="187" mass="19999">MEQLLEEFVRAIYRVDAQVVALVVDLRSPLLTKVMNSVTGLGSASAGLVFIGLFHLAGWRREFRVSLVALALSGVIVATLMFAVQRPYPPQPVCQTGGAETVAHSFPSGHAAAVAVYATVARRSDVLPFVITAVFAVAIAISRFYLGTHYFSDTVVGVLIGVGTVLVAERLLDSDRFATTYTPGEKT</sequence>
<feature type="domain" description="Phosphatidic acid phosphatase type 2/haloperoxidase" evidence="2">
    <location>
        <begin position="63"/>
        <end position="169"/>
    </location>
</feature>
<evidence type="ECO:0000313" key="3">
    <source>
        <dbReference type="EMBL" id="QSG04643.1"/>
    </source>
</evidence>
<keyword evidence="1" id="KW-1133">Transmembrane helix</keyword>
<accession>A0A897MZX0</accession>
<dbReference type="SMART" id="SM00014">
    <property type="entry name" value="acidPPc"/>
    <property type="match status" value="1"/>
</dbReference>
<evidence type="ECO:0000313" key="4">
    <source>
        <dbReference type="Proteomes" id="UP000663525"/>
    </source>
</evidence>
<organism evidence="3 4">
    <name type="scientific">Halapricum desulfuricans</name>
    <dbReference type="NCBI Taxonomy" id="2841257"/>
    <lineage>
        <taxon>Archaea</taxon>
        <taxon>Methanobacteriati</taxon>
        <taxon>Methanobacteriota</taxon>
        <taxon>Stenosarchaea group</taxon>
        <taxon>Halobacteria</taxon>
        <taxon>Halobacteriales</taxon>
        <taxon>Haloarculaceae</taxon>
        <taxon>Halapricum</taxon>
    </lineage>
</organism>